<dbReference type="CDD" id="cd21115">
    <property type="entry name" value="legumain_C"/>
    <property type="match status" value="1"/>
</dbReference>
<dbReference type="InterPro" id="IPR048501">
    <property type="entry name" value="Legum_prodom"/>
</dbReference>
<keyword evidence="4" id="KW-0645">Protease</keyword>
<dbReference type="InterPro" id="IPR001096">
    <property type="entry name" value="Peptidase_C13"/>
</dbReference>
<sequence length="444" mass="49468">MHRSLAAVLLICLAAAASSSAEDLKWVPIMPSRPLLPEPGSPDAAKHWVVLVAGSNTWSNYRHQADVCHAYQIVKKHGVPENQIITMMYDDIAHNVENPTKGIVINKPGGSDVYGGVKIDYKGKKVTPENFLNVLQGKGSGKVLKSGPDDIVFINFVDHGAPGLIAFPHGVLKAKPLIDALQYMHQNKMYKKLVFYLEACESGSMFEKLLPPGISIYATTAANPDESSYACYYDKKRETYLGDVYSVNWMEDTDANDINQESLDLQFAVVKSKTNTSHVMKYGDTSLGSDKVGEFQGSLAGVRAVQSETSPNSDAVSQRDVKLTVLQKRLASAKTEQDRVILSFLIRELETKNAKIAQVFDDIVRKSLTDPRLARYLRMIRFRLNNFDCHHSVVDEINERCFNLGQTEEALRHVYKVVNLCESRVPTDRIVAAVREICGDNFRL</sequence>
<evidence type="ECO:0000256" key="3">
    <source>
        <dbReference type="ARBA" id="ARBA00012628"/>
    </source>
</evidence>
<comment type="similarity">
    <text evidence="2">Belongs to the peptidase C13 family.</text>
</comment>
<dbReference type="EC" id="3.4.22.34" evidence="3"/>
<evidence type="ECO:0000259" key="10">
    <source>
        <dbReference type="Pfam" id="PF20985"/>
    </source>
</evidence>
<evidence type="ECO:0000256" key="9">
    <source>
        <dbReference type="ARBA" id="ARBA00069042"/>
    </source>
</evidence>
<dbReference type="GO" id="GO:0004197">
    <property type="term" value="F:cysteine-type endopeptidase activity"/>
    <property type="evidence" value="ECO:0007669"/>
    <property type="project" value="UniProtKB-EC"/>
</dbReference>
<evidence type="ECO:0000256" key="2">
    <source>
        <dbReference type="ARBA" id="ARBA00009941"/>
    </source>
</evidence>
<accession>A0A1I8GL84</accession>
<evidence type="ECO:0000256" key="4">
    <source>
        <dbReference type="ARBA" id="ARBA00022670"/>
    </source>
</evidence>
<dbReference type="Pfam" id="PF01650">
    <property type="entry name" value="Peptidase_C13"/>
    <property type="match status" value="1"/>
</dbReference>
<dbReference type="PIRSF" id="PIRSF019663">
    <property type="entry name" value="Legumain"/>
    <property type="match status" value="1"/>
</dbReference>
<dbReference type="AlphaFoldDB" id="A0A1I8GL84"/>
<keyword evidence="6" id="KW-0378">Hydrolase</keyword>
<name>A0A1I8GL84_9PLAT</name>
<evidence type="ECO:0000256" key="8">
    <source>
        <dbReference type="ARBA" id="ARBA00055993"/>
    </source>
</evidence>
<dbReference type="GO" id="GO:0051603">
    <property type="term" value="P:proteolysis involved in protein catabolic process"/>
    <property type="evidence" value="ECO:0007669"/>
    <property type="project" value="TreeGrafter"/>
</dbReference>
<evidence type="ECO:0000256" key="1">
    <source>
        <dbReference type="ARBA" id="ARBA00000810"/>
    </source>
</evidence>
<feature type="domain" description="Legumain prodomain" evidence="10">
    <location>
        <begin position="356"/>
        <end position="438"/>
    </location>
</feature>
<dbReference type="FunFam" id="3.40.50.1460:FF:000006">
    <property type="entry name" value="Legumain"/>
    <property type="match status" value="1"/>
</dbReference>
<dbReference type="GO" id="GO:0006624">
    <property type="term" value="P:vacuolar protein processing"/>
    <property type="evidence" value="ECO:0007669"/>
    <property type="project" value="TreeGrafter"/>
</dbReference>
<evidence type="ECO:0000256" key="6">
    <source>
        <dbReference type="ARBA" id="ARBA00022801"/>
    </source>
</evidence>
<proteinExistence type="inferred from homology"/>
<keyword evidence="7" id="KW-0788">Thiol protease</keyword>
<keyword evidence="11" id="KW-1185">Reference proteome</keyword>
<dbReference type="Gene3D" id="3.40.50.1460">
    <property type="match status" value="1"/>
</dbReference>
<dbReference type="PRINTS" id="PR00776">
    <property type="entry name" value="HEMOGLOBNASE"/>
</dbReference>
<dbReference type="PANTHER" id="PTHR12000:SF42">
    <property type="entry name" value="LEGUMAIN"/>
    <property type="match status" value="1"/>
</dbReference>
<dbReference type="GO" id="GO:0005773">
    <property type="term" value="C:vacuole"/>
    <property type="evidence" value="ECO:0007669"/>
    <property type="project" value="GOC"/>
</dbReference>
<reference evidence="12" key="1">
    <citation type="submission" date="2016-11" db="UniProtKB">
        <authorList>
            <consortium name="WormBaseParasite"/>
        </authorList>
    </citation>
    <scope>IDENTIFICATION</scope>
</reference>
<evidence type="ECO:0000256" key="7">
    <source>
        <dbReference type="ARBA" id="ARBA00022807"/>
    </source>
</evidence>
<dbReference type="OrthoDB" id="9973749at2759"/>
<dbReference type="Pfam" id="PF20985">
    <property type="entry name" value="Legum_prodom"/>
    <property type="match status" value="1"/>
</dbReference>
<keyword evidence="5" id="KW-0732">Signal</keyword>
<dbReference type="Gene3D" id="1.10.132.130">
    <property type="match status" value="1"/>
</dbReference>
<evidence type="ECO:0000313" key="12">
    <source>
        <dbReference type="WBParaSite" id="maker-uti_cns_0002220-snap-gene-0.8-mRNA-1"/>
    </source>
</evidence>
<organism evidence="11 12">
    <name type="scientific">Macrostomum lignano</name>
    <dbReference type="NCBI Taxonomy" id="282301"/>
    <lineage>
        <taxon>Eukaryota</taxon>
        <taxon>Metazoa</taxon>
        <taxon>Spiralia</taxon>
        <taxon>Lophotrochozoa</taxon>
        <taxon>Platyhelminthes</taxon>
        <taxon>Rhabditophora</taxon>
        <taxon>Macrostomorpha</taxon>
        <taxon>Macrostomida</taxon>
        <taxon>Macrostomidae</taxon>
        <taxon>Macrostomum</taxon>
    </lineage>
</organism>
<evidence type="ECO:0000256" key="5">
    <source>
        <dbReference type="ARBA" id="ARBA00022729"/>
    </source>
</evidence>
<dbReference type="STRING" id="282301.A0A1I8GL84"/>
<dbReference type="WBParaSite" id="maker-uti_cns_0002220-snap-gene-0.8-mRNA-1">
    <property type="protein sequence ID" value="maker-uti_cns_0002220-snap-gene-0.8-mRNA-1"/>
    <property type="gene ID" value="maker-uti_cns_0002220-snap-gene-0.8"/>
</dbReference>
<dbReference type="InterPro" id="IPR046427">
    <property type="entry name" value="Legumain_prodom_sf"/>
</dbReference>
<evidence type="ECO:0000313" key="11">
    <source>
        <dbReference type="Proteomes" id="UP000095280"/>
    </source>
</evidence>
<protein>
    <recommendedName>
        <fullName evidence="9">Hemoglobinase</fullName>
        <ecNumber evidence="3">3.4.22.34</ecNumber>
    </recommendedName>
</protein>
<comment type="function">
    <text evidence="8">This protease is used by the parasite for degradation of the host globin.</text>
</comment>
<dbReference type="Proteomes" id="UP000095280">
    <property type="component" value="Unplaced"/>
</dbReference>
<dbReference type="PANTHER" id="PTHR12000">
    <property type="entry name" value="HEMOGLOBINASE FAMILY MEMBER"/>
    <property type="match status" value="1"/>
</dbReference>
<comment type="catalytic activity">
    <reaction evidence="1">
        <text>Hydrolysis of proteins and small molecule substrates at -Asn-|-Xaa- bonds.</text>
        <dbReference type="EC" id="3.4.22.34"/>
    </reaction>
</comment>